<dbReference type="AlphaFoldDB" id="U9T5Q8"/>
<protein>
    <submittedName>
        <fullName evidence="1">Uncharacterized protein</fullName>
    </submittedName>
</protein>
<organism evidence="1">
    <name type="scientific">Rhizophagus irregularis (strain DAOM 181602 / DAOM 197198 / MUCL 43194)</name>
    <name type="common">Arbuscular mycorrhizal fungus</name>
    <name type="synonym">Glomus intraradices</name>
    <dbReference type="NCBI Taxonomy" id="747089"/>
    <lineage>
        <taxon>Eukaryota</taxon>
        <taxon>Fungi</taxon>
        <taxon>Fungi incertae sedis</taxon>
        <taxon>Mucoromycota</taxon>
        <taxon>Glomeromycotina</taxon>
        <taxon>Glomeromycetes</taxon>
        <taxon>Glomerales</taxon>
        <taxon>Glomeraceae</taxon>
        <taxon>Rhizophagus</taxon>
    </lineage>
</organism>
<name>U9T5Q8_RHIID</name>
<dbReference type="EMBL" id="KI298549">
    <property type="protein sequence ID" value="ERZ98705.1"/>
    <property type="molecule type" value="Genomic_DNA"/>
</dbReference>
<reference evidence="1" key="1">
    <citation type="submission" date="2013-07" db="EMBL/GenBank/DDBJ databases">
        <title>The genome of an arbuscular mycorrhizal fungus provides insights into the evolution of the oldest plant symbiosis.</title>
        <authorList>
            <consortium name="DOE Joint Genome Institute"/>
            <person name="Tisserant E."/>
            <person name="Malbreil M."/>
            <person name="Kuo A."/>
            <person name="Kohler A."/>
            <person name="Symeonidi A."/>
            <person name="Balestrini R."/>
            <person name="Charron P."/>
            <person name="Duensing N."/>
            <person name="Frei-dit-Frey N."/>
            <person name="Gianinazzi-Pearson V."/>
            <person name="Gilbert B."/>
            <person name="Handa Y."/>
            <person name="Hijri M."/>
            <person name="Kaul R."/>
            <person name="Kawaguchi M."/>
            <person name="Krajinski F."/>
            <person name="Lammers P."/>
            <person name="Lapierre D."/>
            <person name="Masclaux F.G."/>
            <person name="Murat C."/>
            <person name="Morin E."/>
            <person name="Ndikumana S."/>
            <person name="Pagni M."/>
            <person name="Petitpierre D."/>
            <person name="Requena N."/>
            <person name="Rosikiewicz P."/>
            <person name="Riley R."/>
            <person name="Saito K."/>
            <person name="San Clemente H."/>
            <person name="Shapiro H."/>
            <person name="van Tuinen D."/>
            <person name="Becard G."/>
            <person name="Bonfante P."/>
            <person name="Paszkowski U."/>
            <person name="Shachar-Hill Y."/>
            <person name="Young J.P."/>
            <person name="Sanders I.R."/>
            <person name="Henrissat B."/>
            <person name="Rensing S.A."/>
            <person name="Grigoriev I.V."/>
            <person name="Corradi N."/>
            <person name="Roux C."/>
            <person name="Martin F."/>
        </authorList>
    </citation>
    <scope>NUCLEOTIDE SEQUENCE</scope>
    <source>
        <strain evidence="1">DAOM 197198</strain>
    </source>
</reference>
<gene>
    <name evidence="1" type="ORF">GLOINDRAFT_10266</name>
</gene>
<evidence type="ECO:0000313" key="1">
    <source>
        <dbReference type="EMBL" id="ERZ98705.1"/>
    </source>
</evidence>
<accession>U9T5Q8</accession>
<proteinExistence type="predicted"/>
<sequence>MEEIYTFAVVPKTKQQIFFLVKRRRVKEKLDELKQIIARKIRVNDHNCFYEIS</sequence>
<dbReference type="HOGENOM" id="CLU_3069919_0_0_1"/>